<evidence type="ECO:0000313" key="3">
    <source>
        <dbReference type="Proteomes" id="UP000547209"/>
    </source>
</evidence>
<feature type="transmembrane region" description="Helical" evidence="1">
    <location>
        <begin position="47"/>
        <end position="67"/>
    </location>
</feature>
<dbReference type="Pfam" id="PF10027">
    <property type="entry name" value="DUF2269"/>
    <property type="match status" value="1"/>
</dbReference>
<gene>
    <name evidence="2" type="ORF">H7C19_02390</name>
</gene>
<keyword evidence="3" id="KW-1185">Reference proteome</keyword>
<proteinExistence type="predicted"/>
<dbReference type="EMBL" id="JACJVP010000001">
    <property type="protein sequence ID" value="MBB6669529.1"/>
    <property type="molecule type" value="Genomic_DNA"/>
</dbReference>
<dbReference type="Proteomes" id="UP000547209">
    <property type="component" value="Unassembled WGS sequence"/>
</dbReference>
<dbReference type="InterPro" id="IPR018729">
    <property type="entry name" value="DUF2269_transmembrane"/>
</dbReference>
<evidence type="ECO:0000313" key="2">
    <source>
        <dbReference type="EMBL" id="MBB6669529.1"/>
    </source>
</evidence>
<reference evidence="2 3" key="1">
    <citation type="submission" date="2020-08" db="EMBL/GenBank/DDBJ databases">
        <title>Cohnella phylogeny.</title>
        <authorList>
            <person name="Dunlap C."/>
        </authorList>
    </citation>
    <scope>NUCLEOTIDE SEQUENCE [LARGE SCALE GENOMIC DNA]</scope>
    <source>
        <strain evidence="2 3">DSM 28246</strain>
    </source>
</reference>
<protein>
    <submittedName>
        <fullName evidence="2">DUF2269 family protein</fullName>
    </submittedName>
</protein>
<dbReference type="RefSeq" id="WP_185140931.1">
    <property type="nucleotide sequence ID" value="NZ_JACJVP010000001.1"/>
</dbReference>
<name>A0A7X0RNW5_9BACL</name>
<evidence type="ECO:0000256" key="1">
    <source>
        <dbReference type="SAM" id="Phobius"/>
    </source>
</evidence>
<organism evidence="2 3">
    <name type="scientific">Cohnella nanjingensis</name>
    <dbReference type="NCBI Taxonomy" id="1387779"/>
    <lineage>
        <taxon>Bacteria</taxon>
        <taxon>Bacillati</taxon>
        <taxon>Bacillota</taxon>
        <taxon>Bacilli</taxon>
        <taxon>Bacillales</taxon>
        <taxon>Paenibacillaceae</taxon>
        <taxon>Cohnella</taxon>
    </lineage>
</organism>
<keyword evidence="1" id="KW-1133">Transmembrane helix</keyword>
<dbReference type="AlphaFoldDB" id="A0A7X0RNW5"/>
<feature type="transmembrane region" description="Helical" evidence="1">
    <location>
        <begin position="6"/>
        <end position="26"/>
    </location>
</feature>
<keyword evidence="1" id="KW-0472">Membrane</keyword>
<feature type="transmembrane region" description="Helical" evidence="1">
    <location>
        <begin position="126"/>
        <end position="145"/>
    </location>
</feature>
<feature type="transmembrane region" description="Helical" evidence="1">
    <location>
        <begin position="79"/>
        <end position="99"/>
    </location>
</feature>
<keyword evidence="1" id="KW-0812">Transmembrane</keyword>
<accession>A0A7X0RNW5</accession>
<comment type="caution">
    <text evidence="2">The sequence shown here is derived from an EMBL/GenBank/DDBJ whole genome shotgun (WGS) entry which is preliminary data.</text>
</comment>
<sequence>MYPYLVLIHILSAVTALCAIIGYPIIMSGVRTAGQARFGLTLQKKMAILPMIGGTLLLLSGLALGVLEPDLFRQLWYGLSIVVFFVILLILAVLIPAGVKRQLEHLAIAGGDALPEAYLQSRRRSAWLEGAANLAALVSILLMVFKPM</sequence>